<evidence type="ECO:0000313" key="2">
    <source>
        <dbReference type="EMBL" id="SAM83869.1"/>
    </source>
</evidence>
<reference evidence="3" key="1">
    <citation type="submission" date="2016-04" db="EMBL/GenBank/DDBJ databases">
        <authorList>
            <person name="Guldener U."/>
            <person name="Guldener U."/>
        </authorList>
    </citation>
    <scope>NUCLEOTIDE SEQUENCE [LARGE SCALE GENOMIC DNA]</scope>
    <source>
        <strain evidence="3">UB2112</strain>
    </source>
</reference>
<dbReference type="Proteomes" id="UP000179920">
    <property type="component" value="Chromosome XII"/>
</dbReference>
<gene>
    <name evidence="2" type="ORF">UBRO_20236</name>
</gene>
<feature type="region of interest" description="Disordered" evidence="1">
    <location>
        <begin position="304"/>
        <end position="330"/>
    </location>
</feature>
<protein>
    <submittedName>
        <fullName evidence="2">Uncharacterized protein</fullName>
    </submittedName>
</protein>
<feature type="compositionally biased region" description="Basic and acidic residues" evidence="1">
    <location>
        <begin position="306"/>
        <end position="317"/>
    </location>
</feature>
<dbReference type="EMBL" id="LT558128">
    <property type="protein sequence ID" value="SAM83869.1"/>
    <property type="molecule type" value="Genomic_DNA"/>
</dbReference>
<proteinExistence type="predicted"/>
<organism evidence="2 3">
    <name type="scientific">Ustilago bromivora</name>
    <dbReference type="NCBI Taxonomy" id="307758"/>
    <lineage>
        <taxon>Eukaryota</taxon>
        <taxon>Fungi</taxon>
        <taxon>Dikarya</taxon>
        <taxon>Basidiomycota</taxon>
        <taxon>Ustilaginomycotina</taxon>
        <taxon>Ustilaginomycetes</taxon>
        <taxon>Ustilaginales</taxon>
        <taxon>Ustilaginaceae</taxon>
        <taxon>Ustilago</taxon>
    </lineage>
</organism>
<accession>A0A1K0H7K5</accession>
<dbReference type="AlphaFoldDB" id="A0A1K0H7K5"/>
<name>A0A1K0H7K5_9BASI</name>
<evidence type="ECO:0000256" key="1">
    <source>
        <dbReference type="SAM" id="MobiDB-lite"/>
    </source>
</evidence>
<sequence>MLKDTIQQGGDKQSGKADLIGDQAKPIQVRDRVQLCPTRCSTSSLSRMCPSLDCCQPLSVDTRILLYYYQVMSPISRYTIDMSIHDYSAFEDLIPRLPDMVQGRFRRLINNKTYSTPEEPKDGPIFEYIIGINGKQIVTPLTIMIECASHLYFATHELGPFHTCFDLGRQMRARVNFFIANKEWDATRILDPMTEGPMDLEATAADLEVELNVASSEGGNAMQDSTMDEASDVAQTLTTTSKLCVALIPTAREFTFDPIATAGGGLIITGPSFIDAMAGHRGLSTSLSAASHLTSMDVSFSNDAHSTADRDAADGDSKGPNATGEPSRKCSVRSSRRRWQLLNCLSKQSVDIAQLCTLTWTGAPDECHRVCAEDPGQNIGHVMHIKYEINHITGFWLISLKPTGMDPSSRFHQMCCKKLPSVQNRLNIHKGVTGESEEKVSIAEGEDKTARRVSHARKRTELRSMWLVTTQGDVLTTALS</sequence>
<evidence type="ECO:0000313" key="3">
    <source>
        <dbReference type="Proteomes" id="UP000179920"/>
    </source>
</evidence>